<sequence>MSTYTDRPGNKSDITFTRLVKRLRHHGLIEIEVDDPSKVRDLPEWSFARLPRRSVDMANRIFPRDLGIRFGRACPLTSVKVFGTESGETTSAVYRSIAYAALTTEPYLQVLVGYDPRQLTWRRHLQEELKLSAPTGIRTADEVLEAIEMEVV</sequence>
<dbReference type="RefSeq" id="WP_093094139.1">
    <property type="nucleotide sequence ID" value="NZ_FOTQ01000004.1"/>
</dbReference>
<dbReference type="EMBL" id="FOTQ01000004">
    <property type="protein sequence ID" value="SFM16654.1"/>
    <property type="molecule type" value="Genomic_DNA"/>
</dbReference>
<dbReference type="STRING" id="254406.SAMN04488042_104268"/>
<evidence type="ECO:0000313" key="1">
    <source>
        <dbReference type="EMBL" id="SFM16654.1"/>
    </source>
</evidence>
<organism evidence="1 2">
    <name type="scientific">Shimia aestuarii</name>
    <dbReference type="NCBI Taxonomy" id="254406"/>
    <lineage>
        <taxon>Bacteria</taxon>
        <taxon>Pseudomonadati</taxon>
        <taxon>Pseudomonadota</taxon>
        <taxon>Alphaproteobacteria</taxon>
        <taxon>Rhodobacterales</taxon>
        <taxon>Roseobacteraceae</taxon>
    </lineage>
</organism>
<gene>
    <name evidence="1" type="ORF">SAMN04488042_104268</name>
</gene>
<evidence type="ECO:0000313" key="2">
    <source>
        <dbReference type="Proteomes" id="UP000199144"/>
    </source>
</evidence>
<name>A0A1I4NM94_9RHOB</name>
<accession>A0A1I4NM94</accession>
<keyword evidence="2" id="KW-1185">Reference proteome</keyword>
<dbReference type="Proteomes" id="UP000199144">
    <property type="component" value="Unassembled WGS sequence"/>
</dbReference>
<proteinExistence type="predicted"/>
<reference evidence="1 2" key="1">
    <citation type="submission" date="2016-10" db="EMBL/GenBank/DDBJ databases">
        <authorList>
            <person name="de Groot N.N."/>
        </authorList>
    </citation>
    <scope>NUCLEOTIDE SEQUENCE [LARGE SCALE GENOMIC DNA]</scope>
    <source>
        <strain evidence="1 2">DSM 15283</strain>
    </source>
</reference>
<dbReference type="AlphaFoldDB" id="A0A1I4NM94"/>
<protein>
    <submittedName>
        <fullName evidence="1">Uncharacterized protein</fullName>
    </submittedName>
</protein>